<feature type="region of interest" description="Disordered" evidence="1">
    <location>
        <begin position="1"/>
        <end position="22"/>
    </location>
</feature>
<reference evidence="3" key="1">
    <citation type="submission" date="2022-11" db="UniProtKB">
        <authorList>
            <consortium name="WormBaseParasite"/>
        </authorList>
    </citation>
    <scope>IDENTIFICATION</scope>
</reference>
<evidence type="ECO:0000313" key="2">
    <source>
        <dbReference type="Proteomes" id="UP000887565"/>
    </source>
</evidence>
<dbReference type="WBParaSite" id="nRc.2.0.1.t11933-RA">
    <property type="protein sequence ID" value="nRc.2.0.1.t11933-RA"/>
    <property type="gene ID" value="nRc.2.0.1.g11933"/>
</dbReference>
<accession>A0A915IDR1</accession>
<feature type="compositionally biased region" description="Basic residues" evidence="1">
    <location>
        <begin position="1"/>
        <end position="20"/>
    </location>
</feature>
<protein>
    <submittedName>
        <fullName evidence="3">Uncharacterized protein</fullName>
    </submittedName>
</protein>
<keyword evidence="2" id="KW-1185">Reference proteome</keyword>
<name>A0A915IDR1_ROMCU</name>
<proteinExistence type="predicted"/>
<organism evidence="2 3">
    <name type="scientific">Romanomermis culicivorax</name>
    <name type="common">Nematode worm</name>
    <dbReference type="NCBI Taxonomy" id="13658"/>
    <lineage>
        <taxon>Eukaryota</taxon>
        <taxon>Metazoa</taxon>
        <taxon>Ecdysozoa</taxon>
        <taxon>Nematoda</taxon>
        <taxon>Enoplea</taxon>
        <taxon>Dorylaimia</taxon>
        <taxon>Mermithida</taxon>
        <taxon>Mermithoidea</taxon>
        <taxon>Mermithidae</taxon>
        <taxon>Romanomermis</taxon>
    </lineage>
</organism>
<evidence type="ECO:0000256" key="1">
    <source>
        <dbReference type="SAM" id="MobiDB-lite"/>
    </source>
</evidence>
<dbReference type="AlphaFoldDB" id="A0A915IDR1"/>
<evidence type="ECO:0000313" key="3">
    <source>
        <dbReference type="WBParaSite" id="nRc.2.0.1.t11933-RA"/>
    </source>
</evidence>
<sequence>SSFFHKCRGKSRLPRKKVSSGRHVPGLTISEAAKTVIFSKTETVKLKIVKPEPKLKFLGKQKVMFMKAENSKGPQNDFVKIV</sequence>
<dbReference type="Proteomes" id="UP000887565">
    <property type="component" value="Unplaced"/>
</dbReference>